<keyword evidence="1" id="KW-0812">Transmembrane</keyword>
<evidence type="ECO:0000256" key="1">
    <source>
        <dbReference type="SAM" id="Phobius"/>
    </source>
</evidence>
<dbReference type="PANTHER" id="PTHR38602">
    <property type="entry name" value="INNER MEMBRANE PROTEIN-RELATED"/>
    <property type="match status" value="1"/>
</dbReference>
<feature type="transmembrane region" description="Helical" evidence="1">
    <location>
        <begin position="41"/>
        <end position="60"/>
    </location>
</feature>
<organism evidence="2 3">
    <name type="scientific">Thiogranum longum</name>
    <dbReference type="NCBI Taxonomy" id="1537524"/>
    <lineage>
        <taxon>Bacteria</taxon>
        <taxon>Pseudomonadati</taxon>
        <taxon>Pseudomonadota</taxon>
        <taxon>Gammaproteobacteria</taxon>
        <taxon>Chromatiales</taxon>
        <taxon>Ectothiorhodospiraceae</taxon>
        <taxon>Thiogranum</taxon>
    </lineage>
</organism>
<keyword evidence="1" id="KW-0472">Membrane</keyword>
<dbReference type="Proteomes" id="UP000295707">
    <property type="component" value="Unassembled WGS sequence"/>
</dbReference>
<evidence type="ECO:0000313" key="3">
    <source>
        <dbReference type="Proteomes" id="UP000295707"/>
    </source>
</evidence>
<dbReference type="Pfam" id="PF09838">
    <property type="entry name" value="DUF2065"/>
    <property type="match status" value="1"/>
</dbReference>
<dbReference type="AlphaFoldDB" id="A0A4R1HFN5"/>
<proteinExistence type="predicted"/>
<accession>A0A4R1HFN5</accession>
<sequence length="61" mass="6742">MWNDLWAALALLLVIEGIAPFVNPGAVRRMMATLAQMDDRSLRIAGLVSMLAGVALLYWVR</sequence>
<dbReference type="PANTHER" id="PTHR38602:SF1">
    <property type="entry name" value="INNER MEMBRANE PROTEIN"/>
    <property type="match status" value="1"/>
</dbReference>
<dbReference type="RefSeq" id="WP_132973380.1">
    <property type="nucleotide sequence ID" value="NZ_SMFX01000001.1"/>
</dbReference>
<comment type="caution">
    <text evidence="2">The sequence shown here is derived from an EMBL/GenBank/DDBJ whole genome shotgun (WGS) entry which is preliminary data.</text>
</comment>
<evidence type="ECO:0008006" key="4">
    <source>
        <dbReference type="Google" id="ProtNLM"/>
    </source>
</evidence>
<dbReference type="EMBL" id="SMFX01000001">
    <property type="protein sequence ID" value="TCK19050.1"/>
    <property type="molecule type" value="Genomic_DNA"/>
</dbReference>
<dbReference type="InterPro" id="IPR019201">
    <property type="entry name" value="DUF2065"/>
</dbReference>
<keyword evidence="1" id="KW-1133">Transmembrane helix</keyword>
<keyword evidence="3" id="KW-1185">Reference proteome</keyword>
<gene>
    <name evidence="2" type="ORF">DFR30_2344</name>
</gene>
<protein>
    <recommendedName>
        <fullName evidence="4">DUF2065 domain-containing protein</fullName>
    </recommendedName>
</protein>
<evidence type="ECO:0000313" key="2">
    <source>
        <dbReference type="EMBL" id="TCK19050.1"/>
    </source>
</evidence>
<dbReference type="OrthoDB" id="9182237at2"/>
<name>A0A4R1HFN5_9GAMM</name>
<reference evidence="2 3" key="1">
    <citation type="submission" date="2019-03" db="EMBL/GenBank/DDBJ databases">
        <title>Genomic Encyclopedia of Type Strains, Phase IV (KMG-IV): sequencing the most valuable type-strain genomes for metagenomic binning, comparative biology and taxonomic classification.</title>
        <authorList>
            <person name="Goeker M."/>
        </authorList>
    </citation>
    <scope>NUCLEOTIDE SEQUENCE [LARGE SCALE GENOMIC DNA]</scope>
    <source>
        <strain evidence="2 3">DSM 19610</strain>
    </source>
</reference>